<evidence type="ECO:0000256" key="14">
    <source>
        <dbReference type="PROSITE-ProRule" id="PRU01360"/>
    </source>
</evidence>
<dbReference type="PROSITE" id="PS52016">
    <property type="entry name" value="TONB_DEPENDENT_REC_3"/>
    <property type="match status" value="1"/>
</dbReference>
<comment type="similarity">
    <text evidence="2 14 16">Belongs to the TonB-dependent receptor family.</text>
</comment>
<evidence type="ECO:0000256" key="15">
    <source>
        <dbReference type="PROSITE-ProRule" id="PRU10144"/>
    </source>
</evidence>
<dbReference type="PANTHER" id="PTHR32552:SF74">
    <property type="entry name" value="HYDROXAMATE SIDEROPHORE RECEPTOR FHUE"/>
    <property type="match status" value="1"/>
</dbReference>
<evidence type="ECO:0000256" key="12">
    <source>
        <dbReference type="ARBA" id="ARBA00023170"/>
    </source>
</evidence>
<keyword evidence="9" id="KW-0406">Ion transport</keyword>
<name>A0ABU8QML6_9PSED</name>
<dbReference type="Gene3D" id="2.40.170.20">
    <property type="entry name" value="TonB-dependent receptor, beta-barrel domain"/>
    <property type="match status" value="1"/>
</dbReference>
<evidence type="ECO:0000256" key="7">
    <source>
        <dbReference type="ARBA" id="ARBA00022729"/>
    </source>
</evidence>
<evidence type="ECO:0000256" key="9">
    <source>
        <dbReference type="ARBA" id="ARBA00023065"/>
    </source>
</evidence>
<dbReference type="PANTHER" id="PTHR32552">
    <property type="entry name" value="FERRICHROME IRON RECEPTOR-RELATED"/>
    <property type="match status" value="1"/>
</dbReference>
<keyword evidence="10 16" id="KW-0798">TonB box</keyword>
<organism evidence="19 20">
    <name type="scientific">Pseudomonas farsensis</name>
    <dbReference type="NCBI Taxonomy" id="2745492"/>
    <lineage>
        <taxon>Bacteria</taxon>
        <taxon>Pseudomonadati</taxon>
        <taxon>Pseudomonadota</taxon>
        <taxon>Gammaproteobacteria</taxon>
        <taxon>Pseudomonadales</taxon>
        <taxon>Pseudomonadaceae</taxon>
        <taxon>Pseudomonas</taxon>
    </lineage>
</organism>
<comment type="caution">
    <text evidence="19">The sequence shown here is derived from an EMBL/GenBank/DDBJ whole genome shotgun (WGS) entry which is preliminary data.</text>
</comment>
<feature type="chain" id="PRO_5045215719" evidence="17">
    <location>
        <begin position="35"/>
        <end position="819"/>
    </location>
</feature>
<dbReference type="Pfam" id="PF07715">
    <property type="entry name" value="Plug"/>
    <property type="match status" value="1"/>
</dbReference>
<evidence type="ECO:0000256" key="5">
    <source>
        <dbReference type="ARBA" id="ARBA00022496"/>
    </source>
</evidence>
<sequence length="819" mass="88722">MKYPHHGLLKPAAVVFGLSFCGLGVASLPNVAHAAQASGAQYYHVPAGSMTRALSAFASASGSALSFDAALLDGLKSAGLEGNYSVAEGFAVLLQGSGLQAIPQSNGSYALRPLYKADGAVELSATTINSAALGLTTEGSGSYTTGQSASATRMALSLRETPQSVSVITRQQMDDQGLVDLAKVLQQTPGITVNRENSEGYTYYARGFEIQAFQYDGIPSLSSDGGNVRDNYSIGNSLIYDRIEVLKGATGLVNGVGYPSGVINMVRKRPTREAQGHVAAGAGSWDRYSTEVDVSGPLVDSGALRGRMVAGTEQHDSFIDYQKGEQQVFYGIVEADLNDATTLSVGYDYQKNNNDATTNAHLPVFYSDGRRVDLSRSSNPGDKWAYRNQNTHRAFVGLEHQLQNDWVVKGTVSYRKYTSREILAGLSGAHIDPVTNTIDHGFYAGGASKFNTDTDEKSVDLFAKGPFELFGRTHELVVGYNYARNSSTSKRTDGTTDASVNPFTWDNNAAYPTDWAWWSTQQIEATQTVSYAAVVLKPTDALSVILGARVNDYEWSLDSINGAGISRSYPTTNSGEVIPYAGITYDLDEQYTVYASYTDIFKPQPYNKDANDNPIEPLTGQSYELGIKGEYFDGRLNASLALFQLKQDNLAQSTGRTNSEGFEEMRAVSGATTNGVELEVAGELLPDWNINAGYVYQASYDADHVRVATTQPQHLFKAATTYRLPGVLNRAIVGGNVQWQSATFFGDDSFAAAVGPQKFERGSYALVGLMASYDFDEHLKGTVNVNNLFDRVYYSGIGNYNTAYYGDPRNVMFNVKYSF</sequence>
<proteinExistence type="inferred from homology"/>
<evidence type="ECO:0000313" key="20">
    <source>
        <dbReference type="Proteomes" id="UP001380290"/>
    </source>
</evidence>
<keyword evidence="20" id="KW-1185">Reference proteome</keyword>
<evidence type="ECO:0000256" key="13">
    <source>
        <dbReference type="ARBA" id="ARBA00023237"/>
    </source>
</evidence>
<dbReference type="Pfam" id="PF07660">
    <property type="entry name" value="STN"/>
    <property type="match status" value="1"/>
</dbReference>
<keyword evidence="13 14" id="KW-0998">Cell outer membrane</keyword>
<dbReference type="Gene3D" id="2.170.130.10">
    <property type="entry name" value="TonB-dependent receptor, plug domain"/>
    <property type="match status" value="1"/>
</dbReference>
<dbReference type="SMART" id="SM00965">
    <property type="entry name" value="STN"/>
    <property type="match status" value="1"/>
</dbReference>
<protein>
    <submittedName>
        <fullName evidence="19">TonB-dependent siderophore receptor</fullName>
    </submittedName>
</protein>
<dbReference type="RefSeq" id="WP_339598006.1">
    <property type="nucleotide sequence ID" value="NZ_JBBHLC010000002.1"/>
</dbReference>
<evidence type="ECO:0000313" key="19">
    <source>
        <dbReference type="EMBL" id="MEJ5861884.1"/>
    </source>
</evidence>
<keyword evidence="4 14" id="KW-1134">Transmembrane beta strand</keyword>
<evidence type="ECO:0000256" key="6">
    <source>
        <dbReference type="ARBA" id="ARBA00022692"/>
    </source>
</evidence>
<dbReference type="SUPFAM" id="SSF56935">
    <property type="entry name" value="Porins"/>
    <property type="match status" value="1"/>
</dbReference>
<keyword evidence="12 19" id="KW-0675">Receptor</keyword>
<dbReference type="InterPro" id="IPR012910">
    <property type="entry name" value="Plug_dom"/>
</dbReference>
<dbReference type="EMBL" id="JBBHLC010000002">
    <property type="protein sequence ID" value="MEJ5861884.1"/>
    <property type="molecule type" value="Genomic_DNA"/>
</dbReference>
<dbReference type="InterPro" id="IPR000531">
    <property type="entry name" value="Beta-barrel_TonB"/>
</dbReference>
<dbReference type="InterPro" id="IPR039426">
    <property type="entry name" value="TonB-dep_rcpt-like"/>
</dbReference>
<evidence type="ECO:0000259" key="18">
    <source>
        <dbReference type="SMART" id="SM00965"/>
    </source>
</evidence>
<dbReference type="InterPro" id="IPR010105">
    <property type="entry name" value="TonB_sidphr_rcpt"/>
</dbReference>
<evidence type="ECO:0000256" key="16">
    <source>
        <dbReference type="RuleBase" id="RU003357"/>
    </source>
</evidence>
<keyword evidence="8" id="KW-0408">Iron</keyword>
<evidence type="ECO:0000256" key="3">
    <source>
        <dbReference type="ARBA" id="ARBA00022448"/>
    </source>
</evidence>
<keyword evidence="5" id="KW-0410">Iron transport</keyword>
<dbReference type="CDD" id="cd01347">
    <property type="entry name" value="ligand_gated_channel"/>
    <property type="match status" value="1"/>
</dbReference>
<keyword evidence="7 17" id="KW-0732">Signal</keyword>
<evidence type="ECO:0000256" key="4">
    <source>
        <dbReference type="ARBA" id="ARBA00022452"/>
    </source>
</evidence>
<evidence type="ECO:0000256" key="10">
    <source>
        <dbReference type="ARBA" id="ARBA00023077"/>
    </source>
</evidence>
<comment type="subcellular location">
    <subcellularLocation>
        <location evidence="1 14">Cell outer membrane</location>
        <topology evidence="1 14">Multi-pass membrane protein</topology>
    </subcellularLocation>
</comment>
<evidence type="ECO:0000256" key="11">
    <source>
        <dbReference type="ARBA" id="ARBA00023136"/>
    </source>
</evidence>
<feature type="domain" description="Secretin/TonB short N-terminal" evidence="18">
    <location>
        <begin position="63"/>
        <end position="114"/>
    </location>
</feature>
<keyword evidence="6 14" id="KW-0812">Transmembrane</keyword>
<feature type="signal peptide" evidence="17">
    <location>
        <begin position="1"/>
        <end position="34"/>
    </location>
</feature>
<evidence type="ECO:0000256" key="1">
    <source>
        <dbReference type="ARBA" id="ARBA00004571"/>
    </source>
</evidence>
<feature type="short sequence motif" description="TonB C-terminal box" evidence="15">
    <location>
        <begin position="802"/>
        <end position="819"/>
    </location>
</feature>
<dbReference type="Proteomes" id="UP001380290">
    <property type="component" value="Unassembled WGS sequence"/>
</dbReference>
<dbReference type="Gene3D" id="3.55.50.30">
    <property type="match status" value="1"/>
</dbReference>
<evidence type="ECO:0000256" key="8">
    <source>
        <dbReference type="ARBA" id="ARBA00023004"/>
    </source>
</evidence>
<dbReference type="Pfam" id="PF00593">
    <property type="entry name" value="TonB_dep_Rec_b-barrel"/>
    <property type="match status" value="1"/>
</dbReference>
<evidence type="ECO:0000256" key="17">
    <source>
        <dbReference type="SAM" id="SignalP"/>
    </source>
</evidence>
<evidence type="ECO:0000256" key="2">
    <source>
        <dbReference type="ARBA" id="ARBA00009810"/>
    </source>
</evidence>
<dbReference type="InterPro" id="IPR011662">
    <property type="entry name" value="Secretin/TonB_short_N"/>
</dbReference>
<reference evidence="19 20" key="1">
    <citation type="submission" date="2024-02" db="EMBL/GenBank/DDBJ databases">
        <title>Identification of pathogenicity and growth-promoting function of Pseudomonas putida variant.</title>
        <authorList>
            <person name="Sun J."/>
        </authorList>
    </citation>
    <scope>NUCLEOTIDE SEQUENCE [LARGE SCALE GENOMIC DNA]</scope>
    <source>
        <strain evidence="19 20">A03</strain>
    </source>
</reference>
<dbReference type="InterPro" id="IPR036942">
    <property type="entry name" value="Beta-barrel_TonB_sf"/>
</dbReference>
<dbReference type="PROSITE" id="PS01156">
    <property type="entry name" value="TONB_DEPENDENT_REC_2"/>
    <property type="match status" value="1"/>
</dbReference>
<keyword evidence="11 14" id="KW-0472">Membrane</keyword>
<dbReference type="InterPro" id="IPR010917">
    <property type="entry name" value="TonB_rcpt_CS"/>
</dbReference>
<gene>
    <name evidence="19" type="ORF">V7S98_01460</name>
</gene>
<keyword evidence="3 14" id="KW-0813">Transport</keyword>
<accession>A0ABU8QML6</accession>
<dbReference type="NCBIfam" id="TIGR01783">
    <property type="entry name" value="TonB-siderophor"/>
    <property type="match status" value="1"/>
</dbReference>
<dbReference type="InterPro" id="IPR037066">
    <property type="entry name" value="Plug_dom_sf"/>
</dbReference>